<keyword evidence="1" id="KW-0175">Coiled coil</keyword>
<dbReference type="GeneID" id="119737819"/>
<dbReference type="PANTHER" id="PTHR31424">
    <property type="entry name" value="PROTEIN CBG23806"/>
    <property type="match status" value="1"/>
</dbReference>
<evidence type="ECO:0000313" key="3">
    <source>
        <dbReference type="EnsemblMetazoa" id="XP_038068362.1"/>
    </source>
</evidence>
<organism evidence="3 4">
    <name type="scientific">Patiria miniata</name>
    <name type="common">Bat star</name>
    <name type="synonym">Asterina miniata</name>
    <dbReference type="NCBI Taxonomy" id="46514"/>
    <lineage>
        <taxon>Eukaryota</taxon>
        <taxon>Metazoa</taxon>
        <taxon>Echinodermata</taxon>
        <taxon>Eleutherozoa</taxon>
        <taxon>Asterozoa</taxon>
        <taxon>Asteroidea</taxon>
        <taxon>Valvatacea</taxon>
        <taxon>Valvatida</taxon>
        <taxon>Asterinidae</taxon>
        <taxon>Patiria</taxon>
    </lineage>
</organism>
<dbReference type="RefSeq" id="XP_038068362.1">
    <property type="nucleotide sequence ID" value="XM_038212434.1"/>
</dbReference>
<keyword evidence="4" id="KW-1185">Reference proteome</keyword>
<dbReference type="EnsemblMetazoa" id="XM_038212434.1">
    <property type="protein sequence ID" value="XP_038068362.1"/>
    <property type="gene ID" value="LOC119737819"/>
</dbReference>
<dbReference type="OrthoDB" id="5988461at2759"/>
<name>A0A914AXE1_PATMI</name>
<dbReference type="PANTHER" id="PTHR31424:SF3">
    <property type="entry name" value="RING-TYPE DOMAIN-CONTAINING PROTEIN"/>
    <property type="match status" value="1"/>
</dbReference>
<evidence type="ECO:0000256" key="2">
    <source>
        <dbReference type="SAM" id="MobiDB-lite"/>
    </source>
</evidence>
<proteinExistence type="predicted"/>
<dbReference type="AlphaFoldDB" id="A0A914AXE1"/>
<protein>
    <submittedName>
        <fullName evidence="3">Uncharacterized protein</fullName>
    </submittedName>
</protein>
<dbReference type="Proteomes" id="UP000887568">
    <property type="component" value="Unplaced"/>
</dbReference>
<feature type="region of interest" description="Disordered" evidence="2">
    <location>
        <begin position="54"/>
        <end position="80"/>
    </location>
</feature>
<reference evidence="3" key="1">
    <citation type="submission" date="2022-11" db="UniProtKB">
        <authorList>
            <consortium name="EnsemblMetazoa"/>
        </authorList>
    </citation>
    <scope>IDENTIFICATION</scope>
</reference>
<feature type="coiled-coil region" evidence="1">
    <location>
        <begin position="13"/>
        <end position="54"/>
    </location>
</feature>
<evidence type="ECO:0000256" key="1">
    <source>
        <dbReference type="SAM" id="Coils"/>
    </source>
</evidence>
<sequence>MPHRTGSPTKRELQKVEEEMLLMQDELINTRRVLGELQEQNQEMSRKVDRLNNVGKCRSGKRGKAKGKQDYSKSQKRRQKKQHLESLQSALKNVSTSTCEPVSITFKDELGDEVVVHCGNERKITTEYCKDDIDEMIFILDQYNIPNRGYHELAQSKSTLPKACRVIERRHELNKRINIVQTAPEYPGVYTSLSSSLVEKLADPQRAHVVKDGKVRIKLSGDGTRITCKQSFVNLSYTLVDEETCMSEHGNYLLAIVKCREDNTSLKSALCELITEFETLTCVTVNGQDIEVEKYLGGDLKYLNQIMGIAGFASKHSCLWCKCSKEQRHDMKKAWSINDPECGARTIQDIVTCSKKKLSDPTKFCCNEHPIFLSVPIYWVVQDTLHLCLRICDQLVGHLFAYLLKLDNISKHTVTKKKLENSVHVNKFQEFIHDKVGISDWKFYINNGKIEYRSFRGPEHRKILKNMDLESLIPNHPKLDEWKILWQNFPLLLAEMRKNDRYRD</sequence>
<evidence type="ECO:0000313" key="4">
    <source>
        <dbReference type="Proteomes" id="UP000887568"/>
    </source>
</evidence>
<dbReference type="OMA" id="ITTEYCK"/>
<accession>A0A914AXE1</accession>